<dbReference type="PANTHER" id="PTHR15231:SF1">
    <property type="entry name" value="PHOSPHATIDYLINOSITOL N-ACETYLGLUCOSAMINYLTRANSFERASE SUBUNIT H"/>
    <property type="match status" value="1"/>
</dbReference>
<dbReference type="AlphaFoldDB" id="A0A367Y9J0"/>
<dbReference type="GO" id="GO:0016757">
    <property type="term" value="F:glycosyltransferase activity"/>
    <property type="evidence" value="ECO:0007669"/>
    <property type="project" value="UniProtKB-KW"/>
</dbReference>
<dbReference type="UniPathway" id="UPA00196"/>
<dbReference type="PANTHER" id="PTHR15231">
    <property type="entry name" value="PHOSPHATIDYLINOSITOL N-ACETYLGLUCOSAMINYLTRANSFERASE SUBUNIT H"/>
    <property type="match status" value="1"/>
</dbReference>
<accession>A0A367Y9J0</accession>
<comment type="pathway">
    <text evidence="1">Glycolipid biosynthesis; glycosylphosphatidylinositol-anchor biosynthesis.</text>
</comment>
<evidence type="ECO:0000256" key="1">
    <source>
        <dbReference type="ARBA" id="ARBA00004687"/>
    </source>
</evidence>
<evidence type="ECO:0000256" key="3">
    <source>
        <dbReference type="SAM" id="Phobius"/>
    </source>
</evidence>
<keyword evidence="5" id="KW-0328">Glycosyltransferase</keyword>
<dbReference type="Proteomes" id="UP000253472">
    <property type="component" value="Unassembled WGS sequence"/>
</dbReference>
<dbReference type="GO" id="GO:0006506">
    <property type="term" value="P:GPI anchor biosynthetic process"/>
    <property type="evidence" value="ECO:0007669"/>
    <property type="project" value="UniProtKB-UniPathway"/>
</dbReference>
<name>A0A367Y9J0_9ASCO</name>
<proteinExistence type="inferred from homology"/>
<evidence type="ECO:0000313" key="5">
    <source>
        <dbReference type="EMBL" id="RCK62498.1"/>
    </source>
</evidence>
<sequence length="206" mass="23407">MSSPKNYKLEIVPPLHASPKESRNLLKFTVKHHSTTKLLVIKYLSLVIALGSFITYIAYHSEKIRDGRLELANYLAITGQIIIVTLLCSLQPPEDSITVMKGIGIQLNSRKMWRFQSSNAFVPINSMIDLVIHEGFHDYGQVIFYLCVLTKASGTADENSITVVFPEFLPRKDILLTVWTLSRELLFGSTQRYWRRVPGQGLKQVN</sequence>
<keyword evidence="6" id="KW-1185">Reference proteome</keyword>
<keyword evidence="3" id="KW-0472">Membrane</keyword>
<keyword evidence="3" id="KW-0812">Transmembrane</keyword>
<reference evidence="5 6" key="1">
    <citation type="submission" date="2018-06" db="EMBL/GenBank/DDBJ databases">
        <title>Whole genome sequencing of Candida tropicalis (genome annotated by CSBL at Korea University).</title>
        <authorList>
            <person name="Ahn J."/>
        </authorList>
    </citation>
    <scope>NUCLEOTIDE SEQUENCE [LARGE SCALE GENOMIC DNA]</scope>
    <source>
        <strain evidence="5 6">ATCC 20962</strain>
    </source>
</reference>
<dbReference type="Pfam" id="PF10181">
    <property type="entry name" value="PIG-H"/>
    <property type="match status" value="1"/>
</dbReference>
<dbReference type="GO" id="GO:0000506">
    <property type="term" value="C:glycosylphosphatidylinositol-N-acetylglucosaminyltransferase (GPI-GnT) complex"/>
    <property type="evidence" value="ECO:0007669"/>
    <property type="project" value="InterPro"/>
</dbReference>
<dbReference type="STRING" id="5486.A0A367Y9J0"/>
<dbReference type="EMBL" id="QLNQ01000025">
    <property type="protein sequence ID" value="RCK62498.1"/>
    <property type="molecule type" value="Genomic_DNA"/>
</dbReference>
<evidence type="ECO:0000256" key="2">
    <source>
        <dbReference type="ARBA" id="ARBA00009610"/>
    </source>
</evidence>
<keyword evidence="5" id="KW-0808">Transferase</keyword>
<dbReference type="InterPro" id="IPR019328">
    <property type="entry name" value="PIGH-H_dom"/>
</dbReference>
<evidence type="ECO:0000259" key="4">
    <source>
        <dbReference type="Pfam" id="PF10181"/>
    </source>
</evidence>
<evidence type="ECO:0000313" key="6">
    <source>
        <dbReference type="Proteomes" id="UP000253472"/>
    </source>
</evidence>
<dbReference type="OrthoDB" id="6256716at2759"/>
<feature type="domain" description="Phosphatidylinositol N-acetylglucosaminyltransferase subunit H conserved" evidence="4">
    <location>
        <begin position="96"/>
        <end position="166"/>
    </location>
</feature>
<organism evidence="5 6">
    <name type="scientific">Candida viswanathii</name>
    <dbReference type="NCBI Taxonomy" id="5486"/>
    <lineage>
        <taxon>Eukaryota</taxon>
        <taxon>Fungi</taxon>
        <taxon>Dikarya</taxon>
        <taxon>Ascomycota</taxon>
        <taxon>Saccharomycotina</taxon>
        <taxon>Pichiomycetes</taxon>
        <taxon>Debaryomycetaceae</taxon>
        <taxon>Candida/Lodderomyces clade</taxon>
        <taxon>Candida</taxon>
    </lineage>
</organism>
<comment type="caution">
    <text evidence="5">The sequence shown here is derived from an EMBL/GenBank/DDBJ whole genome shotgun (WGS) entry which is preliminary data.</text>
</comment>
<dbReference type="InterPro" id="IPR044215">
    <property type="entry name" value="PIG-H"/>
</dbReference>
<protein>
    <submittedName>
        <fullName evidence="5">Phosphatidylinositol N-acetylglucosaminyltransferase subunit gpi15</fullName>
    </submittedName>
</protein>
<keyword evidence="3" id="KW-1133">Transmembrane helix</keyword>
<gene>
    <name evidence="5" type="primary">gpi15_1</name>
    <name evidence="5" type="ORF">Cantr_08918</name>
</gene>
<feature type="transmembrane region" description="Helical" evidence="3">
    <location>
        <begin position="40"/>
        <end position="59"/>
    </location>
</feature>
<comment type="similarity">
    <text evidence="2">Belongs to the PIGH family.</text>
</comment>